<name>A0ABM8VVL5_GIGMA</name>
<evidence type="ECO:0000313" key="2">
    <source>
        <dbReference type="EMBL" id="CAG8457809.1"/>
    </source>
</evidence>
<feature type="compositionally biased region" description="Acidic residues" evidence="1">
    <location>
        <begin position="385"/>
        <end position="407"/>
    </location>
</feature>
<proteinExistence type="predicted"/>
<comment type="caution">
    <text evidence="2">The sequence shown here is derived from an EMBL/GenBank/DDBJ whole genome shotgun (WGS) entry which is preliminary data.</text>
</comment>
<dbReference type="Proteomes" id="UP000789901">
    <property type="component" value="Unassembled WGS sequence"/>
</dbReference>
<gene>
    <name evidence="2" type="ORF">GMARGA_LOCUS148</name>
</gene>
<dbReference type="EMBL" id="CAJVQB010000010">
    <property type="protein sequence ID" value="CAG8457809.1"/>
    <property type="molecule type" value="Genomic_DNA"/>
</dbReference>
<organism evidence="2 3">
    <name type="scientific">Gigaspora margarita</name>
    <dbReference type="NCBI Taxonomy" id="4874"/>
    <lineage>
        <taxon>Eukaryota</taxon>
        <taxon>Fungi</taxon>
        <taxon>Fungi incertae sedis</taxon>
        <taxon>Mucoromycota</taxon>
        <taxon>Glomeromycotina</taxon>
        <taxon>Glomeromycetes</taxon>
        <taxon>Diversisporales</taxon>
        <taxon>Gigasporaceae</taxon>
        <taxon>Gigaspora</taxon>
    </lineage>
</organism>
<accession>A0ABM8VVL5</accession>
<protein>
    <submittedName>
        <fullName evidence="2">42767_t:CDS:1</fullName>
    </submittedName>
</protein>
<reference evidence="2 3" key="1">
    <citation type="submission" date="2021-06" db="EMBL/GenBank/DDBJ databases">
        <authorList>
            <person name="Kallberg Y."/>
            <person name="Tangrot J."/>
            <person name="Rosling A."/>
        </authorList>
    </citation>
    <scope>NUCLEOTIDE SEQUENCE [LARGE SCALE GENOMIC DNA]</scope>
    <source>
        <strain evidence="2 3">120-4 pot B 10/14</strain>
    </source>
</reference>
<dbReference type="SUPFAM" id="SSF53098">
    <property type="entry name" value="Ribonuclease H-like"/>
    <property type="match status" value="1"/>
</dbReference>
<feature type="region of interest" description="Disordered" evidence="1">
    <location>
        <begin position="385"/>
        <end position="415"/>
    </location>
</feature>
<sequence length="436" mass="50054">MSSEYISDSTVLNETNSGGRNLSPVWKFFHREKTNLYGHFSAKCDFFSAKWARGKPAKLEAHLALECSNIEDEVWQLHLRRIACYDDLEELQLENLAGLKKQKLNNKQPEHTFALHHIKECNEIIKFFKKSHQPNSYLHQAICELKIPGGGLKKFVDTRWTSAYKCTLSVSRLECAFIKILSPIRTAITNLKAQSTTLADCFLLFIQIAAAIKKASNLRLEGAGLREHRFETIQQEGHDQYECTNLVAYMRLFCERKPGFNLPYCFETDTPLLWWKLIIRVLNLLDGLQLSSSQLLLILLIVKEPFHHWELVFFGKILSLNDLQEQLESATFLVKDDKSVTEDSENFEDSEISEIEEVEYNNLEIVEHFNIENIVCLNDEIFQDNESDSDSEELPDDTANESDESDNDLVVSDKMGQGQVPILRASSAKLIKLLEK</sequence>
<keyword evidence="3" id="KW-1185">Reference proteome</keyword>
<dbReference type="InterPro" id="IPR012337">
    <property type="entry name" value="RNaseH-like_sf"/>
</dbReference>
<evidence type="ECO:0000256" key="1">
    <source>
        <dbReference type="SAM" id="MobiDB-lite"/>
    </source>
</evidence>
<evidence type="ECO:0000313" key="3">
    <source>
        <dbReference type="Proteomes" id="UP000789901"/>
    </source>
</evidence>